<dbReference type="Proteomes" id="UP001301731">
    <property type="component" value="Chromosome"/>
</dbReference>
<proteinExistence type="predicted"/>
<sequence>MSFHMHLRAVPAGEVRADAVWLETFMRDAWDAHAVESAAGVSTSIEKDFGVVGQLHSAAVSLDESDGGSCELAVYGGRVVDVLGGRRPPFVLLGPEEVREAAAFLDRADFDALWAMMGARLAGPGSGTDEDELRQHIRGHHVRLQGFYRRAAAAGYEVVKAFWY</sequence>
<dbReference type="InterPro" id="IPR035944">
    <property type="entry name" value="YfbM-like_sf"/>
</dbReference>
<accession>A0ABZ0LL94</accession>
<name>A0ABZ0LL94_9ACTN</name>
<dbReference type="InterPro" id="IPR015068">
    <property type="entry name" value="DUF1877"/>
</dbReference>
<reference evidence="1 2" key="1">
    <citation type="submission" date="2023-10" db="EMBL/GenBank/DDBJ databases">
        <title>The genome sequence of Streptomyces sp. HUAS YS2.</title>
        <authorList>
            <person name="Mo P."/>
        </authorList>
    </citation>
    <scope>NUCLEOTIDE SEQUENCE [LARGE SCALE GENOMIC DNA]</scope>
    <source>
        <strain evidence="1 2">HUAS YS2</strain>
    </source>
</reference>
<keyword evidence="2" id="KW-1185">Reference proteome</keyword>
<protein>
    <submittedName>
        <fullName evidence="1">DUF1877 family protein</fullName>
    </submittedName>
</protein>
<dbReference type="SUPFAM" id="SSF111069">
    <property type="entry name" value="Hypothetical protein yfbM"/>
    <property type="match status" value="1"/>
</dbReference>
<dbReference type="Gene3D" id="3.40.1760.10">
    <property type="entry name" value="YfbM-like super family"/>
    <property type="match status" value="1"/>
</dbReference>
<dbReference type="Pfam" id="PF08974">
    <property type="entry name" value="DUF1877"/>
    <property type="match status" value="1"/>
</dbReference>
<gene>
    <name evidence="1" type="ORF">R2D22_01855</name>
</gene>
<organism evidence="1 2">
    <name type="scientific">Streptomyces solicathayae</name>
    <dbReference type="NCBI Taxonomy" id="3081768"/>
    <lineage>
        <taxon>Bacteria</taxon>
        <taxon>Bacillati</taxon>
        <taxon>Actinomycetota</taxon>
        <taxon>Actinomycetes</taxon>
        <taxon>Kitasatosporales</taxon>
        <taxon>Streptomycetaceae</taxon>
        <taxon>Streptomyces</taxon>
    </lineage>
</organism>
<evidence type="ECO:0000313" key="1">
    <source>
        <dbReference type="EMBL" id="WOX20199.1"/>
    </source>
</evidence>
<dbReference type="EMBL" id="CP137573">
    <property type="protein sequence ID" value="WOX20199.1"/>
    <property type="molecule type" value="Genomic_DNA"/>
</dbReference>
<dbReference type="RefSeq" id="WP_318100530.1">
    <property type="nucleotide sequence ID" value="NZ_CP137573.1"/>
</dbReference>
<evidence type="ECO:0000313" key="2">
    <source>
        <dbReference type="Proteomes" id="UP001301731"/>
    </source>
</evidence>